<dbReference type="OrthoDB" id="2012664at2759"/>
<keyword evidence="3" id="KW-1185">Reference proteome</keyword>
<accession>A0A843TXU4</accession>
<dbReference type="EMBL" id="NMUH01000283">
    <property type="protein sequence ID" value="MQL76141.1"/>
    <property type="molecule type" value="Genomic_DNA"/>
</dbReference>
<reference evidence="2" key="1">
    <citation type="submission" date="2017-07" db="EMBL/GenBank/DDBJ databases">
        <title>Taro Niue Genome Assembly and Annotation.</title>
        <authorList>
            <person name="Atibalentja N."/>
            <person name="Keating K."/>
            <person name="Fields C.J."/>
        </authorList>
    </citation>
    <scope>NUCLEOTIDE SEQUENCE</scope>
    <source>
        <strain evidence="2">Niue_2</strain>
        <tissue evidence="2">Leaf</tissue>
    </source>
</reference>
<dbReference type="Proteomes" id="UP000652761">
    <property type="component" value="Unassembled WGS sequence"/>
</dbReference>
<evidence type="ECO:0000256" key="1">
    <source>
        <dbReference type="SAM" id="MobiDB-lite"/>
    </source>
</evidence>
<evidence type="ECO:0000313" key="3">
    <source>
        <dbReference type="Proteomes" id="UP000652761"/>
    </source>
</evidence>
<gene>
    <name evidence="2" type="ORF">Taro_008534</name>
</gene>
<dbReference type="SUPFAM" id="SSF53098">
    <property type="entry name" value="Ribonuclease H-like"/>
    <property type="match status" value="1"/>
</dbReference>
<proteinExistence type="predicted"/>
<comment type="caution">
    <text evidence="2">The sequence shown here is derived from an EMBL/GenBank/DDBJ whole genome shotgun (WGS) entry which is preliminary data.</text>
</comment>
<dbReference type="InterPro" id="IPR012337">
    <property type="entry name" value="RNaseH-like_sf"/>
</dbReference>
<dbReference type="AlphaFoldDB" id="A0A843TXU4"/>
<organism evidence="2 3">
    <name type="scientific">Colocasia esculenta</name>
    <name type="common">Wild taro</name>
    <name type="synonym">Arum esculentum</name>
    <dbReference type="NCBI Taxonomy" id="4460"/>
    <lineage>
        <taxon>Eukaryota</taxon>
        <taxon>Viridiplantae</taxon>
        <taxon>Streptophyta</taxon>
        <taxon>Embryophyta</taxon>
        <taxon>Tracheophyta</taxon>
        <taxon>Spermatophyta</taxon>
        <taxon>Magnoliopsida</taxon>
        <taxon>Liliopsida</taxon>
        <taxon>Araceae</taxon>
        <taxon>Aroideae</taxon>
        <taxon>Colocasieae</taxon>
        <taxon>Colocasia</taxon>
    </lineage>
</organism>
<name>A0A843TXU4_COLES</name>
<feature type="region of interest" description="Disordered" evidence="1">
    <location>
        <begin position="245"/>
        <end position="269"/>
    </location>
</feature>
<evidence type="ECO:0000313" key="2">
    <source>
        <dbReference type="EMBL" id="MQL76141.1"/>
    </source>
</evidence>
<sequence length="269" mass="30687">MKYRHQLGQLINFEQCLQHVNTLRAESKDVALQIQDLISNARFWERISYYLKVIEPLLLVLRMVDGDMGYLYEAMDRAKKHLRKRNPKAYRKWWAIIDKRWEMTLHHALHTVGYFFNLRFQYKDNVHNDGEVMRGTMNVITRLARTMNERLDAMAEVERYRMKLGIYGAYDMRCAAQRLTLVSALVCKGGEAAAGPPFVAAADSSAWGSHRRPPCWPLQPPPPLAPPLLAAVPVASPRRSRRRRSPLLLLWSPPPPAPSAATTTAGATA</sequence>
<protein>
    <submittedName>
        <fullName evidence="2">Uncharacterized protein</fullName>
    </submittedName>
</protein>
<feature type="compositionally biased region" description="Low complexity" evidence="1">
    <location>
        <begin position="259"/>
        <end position="269"/>
    </location>
</feature>